<dbReference type="PROSITE" id="PS50994">
    <property type="entry name" value="INTEGRASE"/>
    <property type="match status" value="1"/>
</dbReference>
<comment type="caution">
    <text evidence="2">The sequence shown here is derived from an EMBL/GenBank/DDBJ whole genome shotgun (WGS) entry which is preliminary data.</text>
</comment>
<dbReference type="PANTHER" id="PTHR37984">
    <property type="entry name" value="PROTEIN CBG26694"/>
    <property type="match status" value="1"/>
</dbReference>
<evidence type="ECO:0000313" key="2">
    <source>
        <dbReference type="EMBL" id="KAJ8889255.1"/>
    </source>
</evidence>
<dbReference type="Gene3D" id="3.30.420.10">
    <property type="entry name" value="Ribonuclease H-like superfamily/Ribonuclease H"/>
    <property type="match status" value="1"/>
</dbReference>
<dbReference type="InterPro" id="IPR036397">
    <property type="entry name" value="RNaseH_sf"/>
</dbReference>
<proteinExistence type="predicted"/>
<organism evidence="2 3">
    <name type="scientific">Dryococelus australis</name>
    <dbReference type="NCBI Taxonomy" id="614101"/>
    <lineage>
        <taxon>Eukaryota</taxon>
        <taxon>Metazoa</taxon>
        <taxon>Ecdysozoa</taxon>
        <taxon>Arthropoda</taxon>
        <taxon>Hexapoda</taxon>
        <taxon>Insecta</taxon>
        <taxon>Pterygota</taxon>
        <taxon>Neoptera</taxon>
        <taxon>Polyneoptera</taxon>
        <taxon>Phasmatodea</taxon>
        <taxon>Verophasmatodea</taxon>
        <taxon>Anareolatae</taxon>
        <taxon>Phasmatidae</taxon>
        <taxon>Eurycanthinae</taxon>
        <taxon>Dryococelus</taxon>
    </lineage>
</organism>
<protein>
    <recommendedName>
        <fullName evidence="1">Integrase catalytic domain-containing protein</fullName>
    </recommendedName>
</protein>
<name>A0ABQ9HZ13_9NEOP</name>
<reference evidence="2 3" key="1">
    <citation type="submission" date="2023-02" db="EMBL/GenBank/DDBJ databases">
        <title>LHISI_Scaffold_Assembly.</title>
        <authorList>
            <person name="Stuart O.P."/>
            <person name="Cleave R."/>
            <person name="Magrath M.J.L."/>
            <person name="Mikheyev A.S."/>
        </authorList>
    </citation>
    <scope>NUCLEOTIDE SEQUENCE [LARGE SCALE GENOMIC DNA]</scope>
    <source>
        <strain evidence="2">Daus_M_001</strain>
        <tissue evidence="2">Leg muscle</tissue>
    </source>
</reference>
<gene>
    <name evidence="2" type="ORF">PR048_008753</name>
</gene>
<evidence type="ECO:0000313" key="3">
    <source>
        <dbReference type="Proteomes" id="UP001159363"/>
    </source>
</evidence>
<keyword evidence="3" id="KW-1185">Reference proteome</keyword>
<sequence length="196" mass="21564">MLEVSLHHCDPICFSWYSGMIVSDNGTAFSCAAFANFADNKGIRLIKIAPYHPSFTGQAKRVVHGSDLSPCLARILLTQHVTPAAATGTSPAELLMGHRLRICLDRVHPDLAEEMKQKQEYNRVPVASLRFSPEDIVYTKNIGRGPKWVPAIIVEVSGPLSYKVIANDGVRMKRHVDQLMANAKACPPPPPPRKTV</sequence>
<dbReference type="Proteomes" id="UP001159363">
    <property type="component" value="Chromosome 3"/>
</dbReference>
<dbReference type="EMBL" id="JARBHB010000003">
    <property type="protein sequence ID" value="KAJ8889255.1"/>
    <property type="molecule type" value="Genomic_DNA"/>
</dbReference>
<dbReference type="SUPFAM" id="SSF53098">
    <property type="entry name" value="Ribonuclease H-like"/>
    <property type="match status" value="1"/>
</dbReference>
<dbReference type="PANTHER" id="PTHR37984:SF12">
    <property type="entry name" value="RIBONUCLEASE H"/>
    <property type="match status" value="1"/>
</dbReference>
<accession>A0ABQ9HZ13</accession>
<evidence type="ECO:0000259" key="1">
    <source>
        <dbReference type="PROSITE" id="PS50994"/>
    </source>
</evidence>
<dbReference type="InterPro" id="IPR001584">
    <property type="entry name" value="Integrase_cat-core"/>
</dbReference>
<dbReference type="InterPro" id="IPR012337">
    <property type="entry name" value="RNaseH-like_sf"/>
</dbReference>
<feature type="domain" description="Integrase catalytic" evidence="1">
    <location>
        <begin position="1"/>
        <end position="62"/>
    </location>
</feature>
<dbReference type="InterPro" id="IPR050951">
    <property type="entry name" value="Retrovirus_Pol_polyprotein"/>
</dbReference>